<dbReference type="SUPFAM" id="SSF50331">
    <property type="entry name" value="MOP-like"/>
    <property type="match status" value="1"/>
</dbReference>
<accession>A0ABN1W0D5</accession>
<keyword evidence="2" id="KW-1185">Reference proteome</keyword>
<dbReference type="InterPro" id="IPR008995">
    <property type="entry name" value="Mo/tungstate-bd_C_term_dom"/>
</dbReference>
<organism evidence="1 2">
    <name type="scientific">Prauserella halophila</name>
    <dbReference type="NCBI Taxonomy" id="185641"/>
    <lineage>
        <taxon>Bacteria</taxon>
        <taxon>Bacillati</taxon>
        <taxon>Actinomycetota</taxon>
        <taxon>Actinomycetes</taxon>
        <taxon>Pseudonocardiales</taxon>
        <taxon>Pseudonocardiaceae</taxon>
        <taxon>Prauserella</taxon>
    </lineage>
</organism>
<dbReference type="Proteomes" id="UP001500653">
    <property type="component" value="Unassembled WGS sequence"/>
</dbReference>
<evidence type="ECO:0008006" key="3">
    <source>
        <dbReference type="Google" id="ProtNLM"/>
    </source>
</evidence>
<gene>
    <name evidence="1" type="ORF">GCM10009676_08810</name>
</gene>
<evidence type="ECO:0000313" key="2">
    <source>
        <dbReference type="Proteomes" id="UP001500653"/>
    </source>
</evidence>
<name>A0ABN1W0D5_9PSEU</name>
<dbReference type="Gene3D" id="2.40.50.140">
    <property type="entry name" value="Nucleic acid-binding proteins"/>
    <property type="match status" value="1"/>
</dbReference>
<dbReference type="InterPro" id="IPR012340">
    <property type="entry name" value="NA-bd_OB-fold"/>
</dbReference>
<reference evidence="1 2" key="1">
    <citation type="journal article" date="2019" name="Int. J. Syst. Evol. Microbiol.">
        <title>The Global Catalogue of Microorganisms (GCM) 10K type strain sequencing project: providing services to taxonomists for standard genome sequencing and annotation.</title>
        <authorList>
            <consortium name="The Broad Institute Genomics Platform"/>
            <consortium name="The Broad Institute Genome Sequencing Center for Infectious Disease"/>
            <person name="Wu L."/>
            <person name="Ma J."/>
        </authorList>
    </citation>
    <scope>NUCLEOTIDE SEQUENCE [LARGE SCALE GENOMIC DNA]</scope>
    <source>
        <strain evidence="1 2">JCM 13023</strain>
    </source>
</reference>
<evidence type="ECO:0000313" key="1">
    <source>
        <dbReference type="EMBL" id="GAA1228614.1"/>
    </source>
</evidence>
<comment type="caution">
    <text evidence="1">The sequence shown here is derived from an EMBL/GenBank/DDBJ whole genome shotgun (WGS) entry which is preliminary data.</text>
</comment>
<protein>
    <recommendedName>
        <fullName evidence="3">TRAM domain-containing protein</fullName>
    </recommendedName>
</protein>
<proteinExistence type="predicted"/>
<sequence length="68" mass="7208">MTVELVEELGADAYVHGSVRVGKQAERFVVRADGCTPPKLGETVKVAIASLEDVYALHADTGLRLPTG</sequence>
<dbReference type="EMBL" id="BAAALN010000003">
    <property type="protein sequence ID" value="GAA1228614.1"/>
    <property type="molecule type" value="Genomic_DNA"/>
</dbReference>